<dbReference type="Gene3D" id="1.20.1720.10">
    <property type="entry name" value="Multidrug resistance protein D"/>
    <property type="match status" value="1"/>
</dbReference>
<keyword evidence="6 7" id="KW-0472">Membrane</keyword>
<proteinExistence type="predicted"/>
<dbReference type="PANTHER" id="PTHR42718:SF24">
    <property type="entry name" value="MAJOR FACILITATOR SUPERFAMILY (MFS) PROFILE DOMAIN-CONTAINING PROTEIN"/>
    <property type="match status" value="1"/>
</dbReference>
<dbReference type="eggNOG" id="COG2814">
    <property type="taxonomic scope" value="Bacteria"/>
</dbReference>
<dbReference type="OrthoDB" id="9816041at2"/>
<dbReference type="GO" id="GO:0005886">
    <property type="term" value="C:plasma membrane"/>
    <property type="evidence" value="ECO:0007669"/>
    <property type="project" value="UniProtKB-SubCell"/>
</dbReference>
<feature type="transmembrane region" description="Helical" evidence="7">
    <location>
        <begin position="46"/>
        <end position="66"/>
    </location>
</feature>
<evidence type="ECO:0000256" key="4">
    <source>
        <dbReference type="ARBA" id="ARBA00022692"/>
    </source>
</evidence>
<feature type="transmembrane region" description="Helical" evidence="7">
    <location>
        <begin position="398"/>
        <end position="416"/>
    </location>
</feature>
<dbReference type="GO" id="GO:0022857">
    <property type="term" value="F:transmembrane transporter activity"/>
    <property type="evidence" value="ECO:0007669"/>
    <property type="project" value="InterPro"/>
</dbReference>
<name>A0A0R1SET9_9LACO</name>
<feature type="domain" description="Major facilitator superfamily (MFS) profile" evidence="8">
    <location>
        <begin position="8"/>
        <end position="452"/>
    </location>
</feature>
<accession>A0A0R1SET9</accession>
<comment type="caution">
    <text evidence="9">The sequence shown here is derived from an EMBL/GenBank/DDBJ whole genome shotgun (WGS) entry which is preliminary data.</text>
</comment>
<feature type="transmembrane region" description="Helical" evidence="7">
    <location>
        <begin position="73"/>
        <end position="90"/>
    </location>
</feature>
<evidence type="ECO:0000256" key="2">
    <source>
        <dbReference type="ARBA" id="ARBA00022448"/>
    </source>
</evidence>
<dbReference type="InterPro" id="IPR036259">
    <property type="entry name" value="MFS_trans_sf"/>
</dbReference>
<feature type="transmembrane region" description="Helical" evidence="7">
    <location>
        <begin position="96"/>
        <end position="119"/>
    </location>
</feature>
<evidence type="ECO:0000256" key="1">
    <source>
        <dbReference type="ARBA" id="ARBA00004651"/>
    </source>
</evidence>
<evidence type="ECO:0000256" key="5">
    <source>
        <dbReference type="ARBA" id="ARBA00022989"/>
    </source>
</evidence>
<gene>
    <name evidence="9" type="ORF">FC27_GL001689</name>
</gene>
<evidence type="ECO:0000256" key="7">
    <source>
        <dbReference type="SAM" id="Phobius"/>
    </source>
</evidence>
<dbReference type="SUPFAM" id="SSF103473">
    <property type="entry name" value="MFS general substrate transporter"/>
    <property type="match status" value="1"/>
</dbReference>
<reference evidence="9 10" key="1">
    <citation type="journal article" date="2015" name="Genome Announc.">
        <title>Expanding the biotechnology potential of lactobacilli through comparative genomics of 213 strains and associated genera.</title>
        <authorList>
            <person name="Sun Z."/>
            <person name="Harris H.M."/>
            <person name="McCann A."/>
            <person name="Guo C."/>
            <person name="Argimon S."/>
            <person name="Zhang W."/>
            <person name="Yang X."/>
            <person name="Jeffery I.B."/>
            <person name="Cooney J.C."/>
            <person name="Kagawa T.F."/>
            <person name="Liu W."/>
            <person name="Song Y."/>
            <person name="Salvetti E."/>
            <person name="Wrobel A."/>
            <person name="Rasinkangas P."/>
            <person name="Parkhill J."/>
            <person name="Rea M.C."/>
            <person name="O'Sullivan O."/>
            <person name="Ritari J."/>
            <person name="Douillard F.P."/>
            <person name="Paul Ross R."/>
            <person name="Yang R."/>
            <person name="Briner A.E."/>
            <person name="Felis G.E."/>
            <person name="de Vos W.M."/>
            <person name="Barrangou R."/>
            <person name="Klaenhammer T.R."/>
            <person name="Caufield P.W."/>
            <person name="Cui Y."/>
            <person name="Zhang H."/>
            <person name="O'Toole P.W."/>
        </authorList>
    </citation>
    <scope>NUCLEOTIDE SEQUENCE [LARGE SCALE GENOMIC DNA]</scope>
    <source>
        <strain evidence="9 10">DSM 14857</strain>
    </source>
</reference>
<feature type="transmembrane region" description="Helical" evidence="7">
    <location>
        <begin position="261"/>
        <end position="282"/>
    </location>
</feature>
<feature type="transmembrane region" description="Helical" evidence="7">
    <location>
        <begin position="193"/>
        <end position="211"/>
    </location>
</feature>
<evidence type="ECO:0000256" key="6">
    <source>
        <dbReference type="ARBA" id="ARBA00023136"/>
    </source>
</evidence>
<dbReference type="PATRIC" id="fig|1423815.3.peg.1727"/>
<evidence type="ECO:0000259" key="8">
    <source>
        <dbReference type="PROSITE" id="PS50850"/>
    </source>
</evidence>
<organism evidence="9 10">
    <name type="scientific">Companilactobacillus versmoldensis DSM 14857 = KCTC 3814</name>
    <dbReference type="NCBI Taxonomy" id="1423815"/>
    <lineage>
        <taxon>Bacteria</taxon>
        <taxon>Bacillati</taxon>
        <taxon>Bacillota</taxon>
        <taxon>Bacilli</taxon>
        <taxon>Lactobacillales</taxon>
        <taxon>Lactobacillaceae</taxon>
        <taxon>Companilactobacillus</taxon>
    </lineage>
</organism>
<dbReference type="PROSITE" id="PS50850">
    <property type="entry name" value="MFS"/>
    <property type="match status" value="1"/>
</dbReference>
<dbReference type="AlphaFoldDB" id="A0A0R1SET9"/>
<keyword evidence="4 7" id="KW-0812">Transmembrane</keyword>
<evidence type="ECO:0000313" key="10">
    <source>
        <dbReference type="Proteomes" id="UP000051647"/>
    </source>
</evidence>
<dbReference type="Gene3D" id="1.20.1250.20">
    <property type="entry name" value="MFS general substrate transporter like domains"/>
    <property type="match status" value="1"/>
</dbReference>
<dbReference type="PRINTS" id="PR01036">
    <property type="entry name" value="TCRTETB"/>
</dbReference>
<feature type="transmembrane region" description="Helical" evidence="7">
    <location>
        <begin position="131"/>
        <end position="154"/>
    </location>
</feature>
<dbReference type="NCBIfam" id="TIGR00711">
    <property type="entry name" value="efflux_EmrB"/>
    <property type="match status" value="1"/>
</dbReference>
<feature type="transmembrane region" description="Helical" evidence="7">
    <location>
        <begin position="160"/>
        <end position="181"/>
    </location>
</feature>
<dbReference type="STRING" id="1423815.FC27_GL001689"/>
<evidence type="ECO:0000256" key="3">
    <source>
        <dbReference type="ARBA" id="ARBA00022475"/>
    </source>
</evidence>
<comment type="subcellular location">
    <subcellularLocation>
        <location evidence="1">Cell membrane</location>
        <topology evidence="1">Multi-pass membrane protein</topology>
    </subcellularLocation>
</comment>
<keyword evidence="3" id="KW-1003">Cell membrane</keyword>
<keyword evidence="2" id="KW-0813">Transport</keyword>
<keyword evidence="10" id="KW-1185">Reference proteome</keyword>
<dbReference type="InterPro" id="IPR004638">
    <property type="entry name" value="EmrB-like"/>
</dbReference>
<dbReference type="EMBL" id="AZFA01000004">
    <property type="protein sequence ID" value="KRL67664.1"/>
    <property type="molecule type" value="Genomic_DNA"/>
</dbReference>
<feature type="transmembrane region" description="Helical" evidence="7">
    <location>
        <begin position="223"/>
        <end position="240"/>
    </location>
</feature>
<dbReference type="RefSeq" id="WP_010624215.1">
    <property type="nucleotide sequence ID" value="NZ_AZFA01000004.1"/>
</dbReference>
<feature type="transmembrane region" description="Helical" evidence="7">
    <location>
        <begin position="428"/>
        <end position="448"/>
    </location>
</feature>
<dbReference type="Proteomes" id="UP000051647">
    <property type="component" value="Unassembled WGS sequence"/>
</dbReference>
<dbReference type="PANTHER" id="PTHR42718">
    <property type="entry name" value="MAJOR FACILITATOR SUPERFAMILY MULTIDRUG TRANSPORTER MFSC"/>
    <property type="match status" value="1"/>
</dbReference>
<feature type="transmembrane region" description="Helical" evidence="7">
    <location>
        <begin position="294"/>
        <end position="314"/>
    </location>
</feature>
<dbReference type="Pfam" id="PF07690">
    <property type="entry name" value="MFS_1"/>
    <property type="match status" value="1"/>
</dbReference>
<dbReference type="InterPro" id="IPR011701">
    <property type="entry name" value="MFS"/>
</dbReference>
<protein>
    <submittedName>
        <fullName evidence="9">EmrB QacA subfamily drug resistance transporter</fullName>
    </submittedName>
</protein>
<evidence type="ECO:0000313" key="9">
    <source>
        <dbReference type="EMBL" id="KRL67664.1"/>
    </source>
</evidence>
<feature type="transmembrane region" description="Helical" evidence="7">
    <location>
        <begin position="365"/>
        <end position="386"/>
    </location>
</feature>
<keyword evidence="5 7" id="KW-1133">Transmembrane helix</keyword>
<dbReference type="InterPro" id="IPR020846">
    <property type="entry name" value="MFS_dom"/>
</dbReference>
<sequence length="465" mass="50947">MKKGMRVTLFIVLFGSFFGVLSSTMMTTALPSVMRVFHVSYSSAQWLTNGYMLANALMIPTSAYLMKKFSFKNLFLTFSIIFFVGSLIGATADRYLILIAGRMIQAIGAGVMIPLVNVIAMRAADKKHRGAVMGIIGVVFNFSPIVGPTVSGVILDSLSWRYLFSLTIPFTLLSIILAIIIMPKIKHETELTFNVKGLVTASFGLLSLLWGFSNIGEYDFPSFNILGLLIIGVLFAWLFIRSQAGSKNPFINLNVFQHVQFNVASILNMILMVTMYGNTIFLPILVQNVMHKSALISGLVLLPGAMVTFFMSPISGKLFDKYPVKNLVMIGITIDCIGTFLQILINHNTSILTITLGQTIRQFGLVLVLIPIQTQALTFLPADLLPDGVAMYNTLRQVAASFGTALLIAVITISNQHENVGTITGELVGIKLGFGVCLLLLMTCFIFIRKLYTTKSVVAETAETE</sequence>